<dbReference type="Proteomes" id="UP001162501">
    <property type="component" value="Chromosome 26"/>
</dbReference>
<proteinExistence type="predicted"/>
<reference evidence="1" key="2">
    <citation type="submission" date="2025-03" db="EMBL/GenBank/DDBJ databases">
        <authorList>
            <consortium name="ELIXIR-Norway"/>
            <consortium name="Elixir Norway"/>
        </authorList>
    </citation>
    <scope>NUCLEOTIDE SEQUENCE</scope>
</reference>
<name>A0AC59ZA76_RANTA</name>
<organism evidence="1 2">
    <name type="scientific">Rangifer tarandus platyrhynchus</name>
    <name type="common">Svalbard reindeer</name>
    <dbReference type="NCBI Taxonomy" id="3082113"/>
    <lineage>
        <taxon>Eukaryota</taxon>
        <taxon>Metazoa</taxon>
        <taxon>Chordata</taxon>
        <taxon>Craniata</taxon>
        <taxon>Vertebrata</taxon>
        <taxon>Euteleostomi</taxon>
        <taxon>Mammalia</taxon>
        <taxon>Eutheria</taxon>
        <taxon>Laurasiatheria</taxon>
        <taxon>Artiodactyla</taxon>
        <taxon>Ruminantia</taxon>
        <taxon>Pecora</taxon>
        <taxon>Cervidae</taxon>
        <taxon>Odocoileinae</taxon>
        <taxon>Rangifer</taxon>
    </lineage>
</organism>
<gene>
    <name evidence="1" type="ORF">MRATA1EN22A_LOCUS15856</name>
</gene>
<accession>A0AC59ZA76</accession>
<dbReference type="EMBL" id="OX596110">
    <property type="protein sequence ID" value="CAN0333512.1"/>
    <property type="molecule type" value="Genomic_DNA"/>
</dbReference>
<evidence type="ECO:0000313" key="1">
    <source>
        <dbReference type="EMBL" id="CAN0333512.1"/>
    </source>
</evidence>
<sequence length="297" mass="31004">METEGVGRGHRAKNRRPAVQQGQRSALERQTDWSKPRLEAIFQLCPTCAPSNAPAPEAELRSQGTTLGLPVAARGCPPCSKLSLHSDTHPKRLAQVLPPTSPPAFPATRSPIAPRCAGNSYLRAQPQATAIAGSGPEVAVLRLLQAASPGRGGSGRAGGAVPAAELLRVAGPLRAEAALLSTHSERPHPFPPRDPSACRPEPHPRREDASSRASLRHVAKLETPTVHLFRAHPCRVGALTSHPASPWEANSKPSRGHNPLPSGLPPHLRLAGPGPPPSAGLASSSNLAVLLGTKPPS</sequence>
<protein>
    <submittedName>
        <fullName evidence="1">Uncharacterized protein</fullName>
    </submittedName>
</protein>
<evidence type="ECO:0000313" key="2">
    <source>
        <dbReference type="Proteomes" id="UP001162501"/>
    </source>
</evidence>
<reference evidence="1" key="1">
    <citation type="submission" date="2023-05" db="EMBL/GenBank/DDBJ databases">
        <authorList>
            <consortium name="ELIXIR-Norway"/>
        </authorList>
    </citation>
    <scope>NUCLEOTIDE SEQUENCE</scope>
</reference>